<dbReference type="OrthoDB" id="5515368at2"/>
<sequence>MTLEELVEQFARNVAAQTDAIHRGDSRTGNKHAKQYTAALQALRAQGDTGRDALAVLLKHPRTDVRAMAAAFLLRYRTAEAKAVLEAAANEGGVSAIGAIMTLRRWKDGTWALDPE</sequence>
<dbReference type="Gene3D" id="1.25.40.70">
    <property type="entry name" value="Phosphatidylinositol 3-kinase, accessory domain (PIK)"/>
    <property type="match status" value="1"/>
</dbReference>
<name>A0A250JTL7_9BACT</name>
<accession>A0A250JTL7</accession>
<feature type="domain" description="DUF2019" evidence="1">
    <location>
        <begin position="4"/>
        <end position="104"/>
    </location>
</feature>
<gene>
    <name evidence="2" type="ORF">MYMAC_002316</name>
</gene>
<dbReference type="SUPFAM" id="SSF48371">
    <property type="entry name" value="ARM repeat"/>
    <property type="match status" value="1"/>
</dbReference>
<protein>
    <recommendedName>
        <fullName evidence="1">DUF2019 domain-containing protein</fullName>
    </recommendedName>
</protein>
<evidence type="ECO:0000313" key="3">
    <source>
        <dbReference type="Proteomes" id="UP000217343"/>
    </source>
</evidence>
<dbReference type="Proteomes" id="UP000217343">
    <property type="component" value="Chromosome"/>
</dbReference>
<dbReference type="KEGG" id="mmas:MYMAC_002316"/>
<proteinExistence type="predicted"/>
<reference evidence="2 3" key="1">
    <citation type="submission" date="2017-06" db="EMBL/GenBank/DDBJ databases">
        <title>Sequencing and comparative analysis of myxobacterial genomes.</title>
        <authorList>
            <person name="Rupp O."/>
            <person name="Goesmann A."/>
            <person name="Sogaard-Andersen L."/>
        </authorList>
    </citation>
    <scope>NUCLEOTIDE SEQUENCE [LARGE SCALE GENOMIC DNA]</scope>
    <source>
        <strain evidence="2 3">DSM 14697</strain>
    </source>
</reference>
<keyword evidence="3" id="KW-1185">Reference proteome</keyword>
<dbReference type="EMBL" id="CP022203">
    <property type="protein sequence ID" value="ATB46711.1"/>
    <property type="molecule type" value="Genomic_DNA"/>
</dbReference>
<dbReference type="AlphaFoldDB" id="A0A250JTL7"/>
<evidence type="ECO:0000259" key="1">
    <source>
        <dbReference type="Pfam" id="PF09450"/>
    </source>
</evidence>
<evidence type="ECO:0000313" key="2">
    <source>
        <dbReference type="EMBL" id="ATB46711.1"/>
    </source>
</evidence>
<dbReference type="Pfam" id="PF09450">
    <property type="entry name" value="DUF2019"/>
    <property type="match status" value="1"/>
</dbReference>
<organism evidence="2 3">
    <name type="scientific">Corallococcus macrosporus DSM 14697</name>
    <dbReference type="NCBI Taxonomy" id="1189310"/>
    <lineage>
        <taxon>Bacteria</taxon>
        <taxon>Pseudomonadati</taxon>
        <taxon>Myxococcota</taxon>
        <taxon>Myxococcia</taxon>
        <taxon>Myxococcales</taxon>
        <taxon>Cystobacterineae</taxon>
        <taxon>Myxococcaceae</taxon>
        <taxon>Corallococcus</taxon>
    </lineage>
</organism>
<dbReference type="InterPro" id="IPR018568">
    <property type="entry name" value="DUF2019"/>
</dbReference>
<dbReference type="RefSeq" id="WP_013938932.1">
    <property type="nucleotide sequence ID" value="NZ_CP022203.1"/>
</dbReference>
<dbReference type="InterPro" id="IPR042236">
    <property type="entry name" value="PI3K_accessory_sf"/>
</dbReference>
<dbReference type="InterPro" id="IPR016024">
    <property type="entry name" value="ARM-type_fold"/>
</dbReference>